<feature type="region of interest" description="Disordered" evidence="1">
    <location>
        <begin position="47"/>
        <end position="74"/>
    </location>
</feature>
<dbReference type="InterPro" id="IPR014229">
    <property type="entry name" value="Spore_YtfJ"/>
</dbReference>
<organism evidence="3 4">
    <name type="scientific">Nibrella saemangeumensis</name>
    <dbReference type="NCBI Taxonomy" id="1084526"/>
    <lineage>
        <taxon>Bacteria</taxon>
        <taxon>Pseudomonadati</taxon>
        <taxon>Bacteroidota</taxon>
        <taxon>Cytophagia</taxon>
        <taxon>Cytophagales</taxon>
        <taxon>Spirosomataceae</taxon>
        <taxon>Nibrella</taxon>
    </lineage>
</organism>
<feature type="transmembrane region" description="Helical" evidence="2">
    <location>
        <begin position="102"/>
        <end position="119"/>
    </location>
</feature>
<keyword evidence="2" id="KW-0472">Membrane</keyword>
<gene>
    <name evidence="3" type="ORF">GCM10023189_51660</name>
</gene>
<dbReference type="PANTHER" id="PTHR39162">
    <property type="entry name" value="GLL3345 PROTEIN"/>
    <property type="match status" value="1"/>
</dbReference>
<reference evidence="4" key="1">
    <citation type="journal article" date="2019" name="Int. J. Syst. Evol. Microbiol.">
        <title>The Global Catalogue of Microorganisms (GCM) 10K type strain sequencing project: providing services to taxonomists for standard genome sequencing and annotation.</title>
        <authorList>
            <consortium name="The Broad Institute Genomics Platform"/>
            <consortium name="The Broad Institute Genome Sequencing Center for Infectious Disease"/>
            <person name="Wu L."/>
            <person name="Ma J."/>
        </authorList>
    </citation>
    <scope>NUCLEOTIDE SEQUENCE [LARGE SCALE GENOMIC DNA]</scope>
    <source>
        <strain evidence="4">JCM 17927</strain>
    </source>
</reference>
<sequence length="124" mass="12766">MTKELLQTLTERMTGGASVQKVYGEPIVAGQKTIIPVAKVTLGFGGGYGEGRAGRKGASTETDESGKGEGGGVGGGLIVQPQGIIEVTPDQTRYIPLRSGRYIALGVALGFVLSGIMGLRSRKS</sequence>
<protein>
    <recommendedName>
        <fullName evidence="5">Sporulation protein YtfJ (Spore_YtfJ)</fullName>
    </recommendedName>
</protein>
<dbReference type="EMBL" id="BAABHD010000082">
    <property type="protein sequence ID" value="GAA4467631.1"/>
    <property type="molecule type" value="Genomic_DNA"/>
</dbReference>
<evidence type="ECO:0008006" key="5">
    <source>
        <dbReference type="Google" id="ProtNLM"/>
    </source>
</evidence>
<evidence type="ECO:0000256" key="1">
    <source>
        <dbReference type="SAM" id="MobiDB-lite"/>
    </source>
</evidence>
<proteinExistence type="predicted"/>
<evidence type="ECO:0000313" key="3">
    <source>
        <dbReference type="EMBL" id="GAA4467631.1"/>
    </source>
</evidence>
<evidence type="ECO:0000313" key="4">
    <source>
        <dbReference type="Proteomes" id="UP001501175"/>
    </source>
</evidence>
<dbReference type="Pfam" id="PF09579">
    <property type="entry name" value="Spore_YtfJ"/>
    <property type="match status" value="1"/>
</dbReference>
<comment type="caution">
    <text evidence="3">The sequence shown here is derived from an EMBL/GenBank/DDBJ whole genome shotgun (WGS) entry which is preliminary data.</text>
</comment>
<keyword evidence="2" id="KW-0812">Transmembrane</keyword>
<dbReference type="Proteomes" id="UP001501175">
    <property type="component" value="Unassembled WGS sequence"/>
</dbReference>
<evidence type="ECO:0000256" key="2">
    <source>
        <dbReference type="SAM" id="Phobius"/>
    </source>
</evidence>
<dbReference type="PANTHER" id="PTHR39162:SF1">
    <property type="entry name" value="SPORULATION PROTEIN YTFJ"/>
    <property type="match status" value="1"/>
</dbReference>
<keyword evidence="2" id="KW-1133">Transmembrane helix</keyword>
<keyword evidence="4" id="KW-1185">Reference proteome</keyword>
<accession>A0ABP8NM66</accession>
<name>A0ABP8NM66_9BACT</name>